<dbReference type="RefSeq" id="WP_187474757.1">
    <property type="nucleotide sequence ID" value="NZ_CP060693.1"/>
</dbReference>
<sequence>MENTLPSRFEETYCEKMKFDKYEYTNFIAYELARRNENVMNLLLIQEQLIALYNTLPKSISRYKKAEATEELLQNAQKLENWSKEKMLGLLNHYNINQFDDDINRLTLENIKEIFSNIVNEIAKILYEQYYIIYQNDIESLQHSANELYDPLRFLERDRFLTQHMLRVYDNEQDYKANHNINFNQNQYFMVYQEVPKEQRDFSFNVIYPKFEKAMRDFTDTKVAMNLNLSESEIIDYIKKIKKNYDSKNSIIKTKRELLVDELESSNEDIKMNSADKWADNFFIYDYFLYHEVNSIDKTEAQIKREIQIELTKFHGVRVPKDDDEIKNTKDTKYKYIPLEEYKTQEGYDQNNDIFETLSDENQAMSIRTIGDKYELMKNYIQGENPLYKTLLEK</sequence>
<accession>A0A7G9LPF3</accession>
<dbReference type="AlphaFoldDB" id="A0A7G9LPF3"/>
<dbReference type="Proteomes" id="UP000515842">
    <property type="component" value="Chromosome"/>
</dbReference>
<protein>
    <submittedName>
        <fullName evidence="1">Uncharacterized protein</fullName>
    </submittedName>
</protein>
<organism evidence="1 2">
    <name type="scientific">Aliarcobacter cryaerophilus</name>
    <dbReference type="NCBI Taxonomy" id="28198"/>
    <lineage>
        <taxon>Bacteria</taxon>
        <taxon>Pseudomonadati</taxon>
        <taxon>Campylobacterota</taxon>
        <taxon>Epsilonproteobacteria</taxon>
        <taxon>Campylobacterales</taxon>
        <taxon>Arcobacteraceae</taxon>
        <taxon>Aliarcobacter</taxon>
    </lineage>
</organism>
<dbReference type="EMBL" id="CP060693">
    <property type="protein sequence ID" value="QNM90502.1"/>
    <property type="molecule type" value="Genomic_DNA"/>
</dbReference>
<evidence type="ECO:0000313" key="2">
    <source>
        <dbReference type="Proteomes" id="UP000515842"/>
    </source>
</evidence>
<name>A0A7G9LPF3_9BACT</name>
<gene>
    <name evidence="1" type="ORF">HOO34_01840</name>
</gene>
<proteinExistence type="predicted"/>
<evidence type="ECO:0000313" key="1">
    <source>
        <dbReference type="EMBL" id="QNM90502.1"/>
    </source>
</evidence>
<reference evidence="1 2" key="1">
    <citation type="journal article" date="2020" name="Front. Microbiol.">
        <title>Genomic Analysis and Antimicrobial Resistance of Aliarcobacter cryaerophilus Strains From German Water Poultry.</title>
        <authorList>
            <person name="Muller E."/>
            <person name="Hotzel H."/>
            <person name="Ahlers C."/>
            <person name="Hanel I."/>
            <person name="Tomaso H."/>
            <person name="Abdel-Glil M.Y."/>
        </authorList>
    </citation>
    <scope>NUCLEOTIDE SEQUENCE [LARGE SCALE GENOMIC DNA]</scope>
    <source>
        <strain evidence="1 2">16CS1285-4</strain>
    </source>
</reference>